<name>A0AAX6MA16_9PEZI</name>
<dbReference type="PANTHER" id="PTHR10706">
    <property type="entry name" value="F-BOX FAMILY PROTEIN"/>
    <property type="match status" value="1"/>
</dbReference>
<feature type="domain" description="F-box" evidence="4">
    <location>
        <begin position="120"/>
        <end position="166"/>
    </location>
</feature>
<protein>
    <recommendedName>
        <fullName evidence="4">F-box domain-containing protein</fullName>
    </recommendedName>
</protein>
<feature type="compositionally biased region" description="Low complexity" evidence="3">
    <location>
        <begin position="104"/>
        <end position="118"/>
    </location>
</feature>
<reference evidence="5 6" key="1">
    <citation type="journal article" date="2024" name="Front Chem Biol">
        <title>Unveiling the potential of Daldinia eschscholtzii MFLUCC 19-0629 through bioactivity and bioinformatics studies for enhanced sustainable agriculture production.</title>
        <authorList>
            <person name="Brooks S."/>
            <person name="Weaver J.A."/>
            <person name="Klomchit A."/>
            <person name="Alharthi S.A."/>
            <person name="Onlamun T."/>
            <person name="Nurani R."/>
            <person name="Vong T.K."/>
            <person name="Alberti F."/>
            <person name="Greco C."/>
        </authorList>
    </citation>
    <scope>NUCLEOTIDE SEQUENCE [LARGE SCALE GENOMIC DNA]</scope>
    <source>
        <strain evidence="5">MFLUCC 19-0629</strain>
    </source>
</reference>
<comment type="caution">
    <text evidence="5">The sequence shown here is derived from an EMBL/GenBank/DDBJ whole genome shotgun (WGS) entry which is preliminary data.</text>
</comment>
<dbReference type="SMART" id="SM00256">
    <property type="entry name" value="FBOX"/>
    <property type="match status" value="1"/>
</dbReference>
<keyword evidence="2" id="KW-0833">Ubl conjugation pathway</keyword>
<dbReference type="InterPro" id="IPR001810">
    <property type="entry name" value="F-box_dom"/>
</dbReference>
<feature type="region of interest" description="Disordered" evidence="3">
    <location>
        <begin position="76"/>
        <end position="118"/>
    </location>
</feature>
<evidence type="ECO:0000256" key="3">
    <source>
        <dbReference type="SAM" id="MobiDB-lite"/>
    </source>
</evidence>
<gene>
    <name evidence="5" type="ORF">Daesc_009114</name>
</gene>
<dbReference type="SUPFAM" id="SSF81383">
    <property type="entry name" value="F-box domain"/>
    <property type="match status" value="1"/>
</dbReference>
<evidence type="ECO:0000313" key="5">
    <source>
        <dbReference type="EMBL" id="KAK6949041.1"/>
    </source>
</evidence>
<feature type="compositionally biased region" description="Low complexity" evidence="3">
    <location>
        <begin position="11"/>
        <end position="33"/>
    </location>
</feature>
<organism evidence="5 6">
    <name type="scientific">Daldinia eschscholtzii</name>
    <dbReference type="NCBI Taxonomy" id="292717"/>
    <lineage>
        <taxon>Eukaryota</taxon>
        <taxon>Fungi</taxon>
        <taxon>Dikarya</taxon>
        <taxon>Ascomycota</taxon>
        <taxon>Pezizomycotina</taxon>
        <taxon>Sordariomycetes</taxon>
        <taxon>Xylariomycetidae</taxon>
        <taxon>Xylariales</taxon>
        <taxon>Hypoxylaceae</taxon>
        <taxon>Daldinia</taxon>
    </lineage>
</organism>
<evidence type="ECO:0000256" key="1">
    <source>
        <dbReference type="ARBA" id="ARBA00004906"/>
    </source>
</evidence>
<keyword evidence="6" id="KW-1185">Reference proteome</keyword>
<evidence type="ECO:0000313" key="6">
    <source>
        <dbReference type="Proteomes" id="UP001369815"/>
    </source>
</evidence>
<dbReference type="Proteomes" id="UP001369815">
    <property type="component" value="Unassembled WGS sequence"/>
</dbReference>
<feature type="region of interest" description="Disordered" evidence="3">
    <location>
        <begin position="1"/>
        <end position="39"/>
    </location>
</feature>
<dbReference type="AlphaFoldDB" id="A0AAX6MA16"/>
<dbReference type="Pfam" id="PF12937">
    <property type="entry name" value="F-box-like"/>
    <property type="match status" value="1"/>
</dbReference>
<dbReference type="Gene3D" id="1.20.1280.50">
    <property type="match status" value="1"/>
</dbReference>
<dbReference type="InterPro" id="IPR036047">
    <property type="entry name" value="F-box-like_dom_sf"/>
</dbReference>
<dbReference type="PANTHER" id="PTHR10706:SF130">
    <property type="entry name" value="F-BOX ONLY PROTEIN 31"/>
    <property type="match status" value="1"/>
</dbReference>
<comment type="pathway">
    <text evidence="1">Protein modification; protein ubiquitination.</text>
</comment>
<proteinExistence type="predicted"/>
<dbReference type="PROSITE" id="PS50181">
    <property type="entry name" value="FBOX"/>
    <property type="match status" value="1"/>
</dbReference>
<dbReference type="Pfam" id="PF12014">
    <property type="entry name" value="Cyclin_D1_bind"/>
    <property type="match status" value="1"/>
</dbReference>
<sequence>MSQERIWHPRSTTTSSDEASSSNAATAADNETTGSTSTYTVNIHNPAVTYGGLNPEIEEHVLIVKAVPDHDLRYGTTDRRKMLGPDLDEDLDVPLQRRSASVTSRDLSPALSSSSGNSDISPILSLPSELIDSIFSWLAPLELATVSLVCHALRDHANSDTQWRRHVLSNLPGNRISSPYPCQSWRELYISHDPYWFLTKHKLWFCDRELTGQIIIIRYDERRGCIEGYQMLATRNRDGSEPWGADQAVHIHYFEPTVKLHLDKPILQLDVDSFENIVRGKSPSLSLRHFFSEQPMRIHSGTDPRFSNFLLAKPLSKSALVGRMTSEFPYGYVWPPPAIPARHRVTGQPTGVHPLATAVDYTRSTSTTWQPHNRSEASDQTFRIRRWMEMGLPTLGVHAAEELVTYSTLDPVLYTPTAEKPWRGIWVGDFSGHGCEFLLINQPDDESEQAPLERLPEETDSEFEQRFLRERVYRGRLEAVKLTGDVNVPRGEYTFVADDLSDEGLLGIAKEPPFDGVRVVRSRGHIAHMGFSNDRYIESRLFLLSYNRLAQYWVGFGHISFFERVDIDQFLVPK</sequence>
<dbReference type="EMBL" id="JBANMG010000009">
    <property type="protein sequence ID" value="KAK6949041.1"/>
    <property type="molecule type" value="Genomic_DNA"/>
</dbReference>
<dbReference type="InterPro" id="IPR045048">
    <property type="entry name" value="FBXO31/39"/>
</dbReference>
<evidence type="ECO:0000259" key="4">
    <source>
        <dbReference type="PROSITE" id="PS50181"/>
    </source>
</evidence>
<accession>A0AAX6MA16</accession>
<evidence type="ECO:0000256" key="2">
    <source>
        <dbReference type="ARBA" id="ARBA00022786"/>
    </source>
</evidence>